<reference evidence="2" key="1">
    <citation type="submission" date="2022-11" db="UniProtKB">
        <authorList>
            <consortium name="WormBaseParasite"/>
        </authorList>
    </citation>
    <scope>IDENTIFICATION</scope>
</reference>
<protein>
    <submittedName>
        <fullName evidence="2">Uncharacterized protein</fullName>
    </submittedName>
</protein>
<keyword evidence="1" id="KW-1185">Reference proteome</keyword>
<sequence length="125" mass="13783">MSVAAVSEWLRSLIRNQMGSARVGSNPARCDTKRTILQSEIRDFSGCAAVSEWLRSLTRNQMGSARVGNQKVQFDVGDSTRAVVSEWLRSLTRNQMGSARVGSNPARCVSYFFLPVGEATLTIRL</sequence>
<name>A0A915Q210_9BILA</name>
<organism evidence="1 2">
    <name type="scientific">Setaria digitata</name>
    <dbReference type="NCBI Taxonomy" id="48799"/>
    <lineage>
        <taxon>Eukaryota</taxon>
        <taxon>Metazoa</taxon>
        <taxon>Ecdysozoa</taxon>
        <taxon>Nematoda</taxon>
        <taxon>Chromadorea</taxon>
        <taxon>Rhabditida</taxon>
        <taxon>Spirurina</taxon>
        <taxon>Spiruromorpha</taxon>
        <taxon>Filarioidea</taxon>
        <taxon>Setariidae</taxon>
        <taxon>Setaria</taxon>
    </lineage>
</organism>
<dbReference type="Proteomes" id="UP000887581">
    <property type="component" value="Unplaced"/>
</dbReference>
<dbReference type="AlphaFoldDB" id="A0A915Q210"/>
<evidence type="ECO:0000313" key="1">
    <source>
        <dbReference type="Proteomes" id="UP000887581"/>
    </source>
</evidence>
<accession>A0A915Q210</accession>
<dbReference type="WBParaSite" id="sdigi.contig466.g8497.t1">
    <property type="protein sequence ID" value="sdigi.contig466.g8497.t1"/>
    <property type="gene ID" value="sdigi.contig466.g8497"/>
</dbReference>
<proteinExistence type="predicted"/>
<evidence type="ECO:0000313" key="2">
    <source>
        <dbReference type="WBParaSite" id="sdigi.contig466.g8497.t1"/>
    </source>
</evidence>